<dbReference type="Proteomes" id="UP000241074">
    <property type="component" value="Chromosome"/>
</dbReference>
<sequence length="397" mass="44347">MNGFVVARSADFATARGNPCPFLIQHGVAGATVIRSRFLPWLRFFMSLRSSRLLFVLPAILLAACSQVESPETEAAVAPPVSIAPGEDCPDLTGVYGMAGGGQQWFLQELPARQEPQLVALSLNELKTQYRLRTLVTEATLQQWTRDLREREPDQYERWLQLMNEREALRKKGQVVDAVERDMGGLGLVPDHVRIEPRRRCTDFWMLLGEVPNDWYPGSKREPAETELWAGRASNGDLLLRFDRYEIVDSLIITKGVRSSVSHYFVRWPKVQASGMAWEIGPELLPKPKPKINLAARADALVALNAELLEHLGAGMVLTRFAPPDDGGKAMREAPLVPINLSGTSPSNQLISEFLRWLTNSGHFKNVELVSIRQDDGVMVFDIQCKWQAPLPDDSGP</sequence>
<reference evidence="1 2" key="2">
    <citation type="submission" date="2018-03" db="EMBL/GenBank/DDBJ databases">
        <authorList>
            <person name="Keele B.F."/>
        </authorList>
    </citation>
    <scope>NUCLEOTIDE SEQUENCE [LARGE SCALE GENOMIC DNA]</scope>
    <source>
        <strain evidence="1 2">D13</strain>
    </source>
</reference>
<dbReference type="EMBL" id="CP027860">
    <property type="protein sequence ID" value="AVP96944.1"/>
    <property type="molecule type" value="Genomic_DNA"/>
</dbReference>
<accession>A0A2P1PQ26</accession>
<dbReference type="InterPro" id="IPR007813">
    <property type="entry name" value="PilN"/>
</dbReference>
<evidence type="ECO:0000313" key="1">
    <source>
        <dbReference type="EMBL" id="AVP96944.1"/>
    </source>
</evidence>
<dbReference type="KEGG" id="xba:C7S18_06910"/>
<organism evidence="1 2">
    <name type="scientific">Ahniella affigens</name>
    <dbReference type="NCBI Taxonomy" id="2021234"/>
    <lineage>
        <taxon>Bacteria</taxon>
        <taxon>Pseudomonadati</taxon>
        <taxon>Pseudomonadota</taxon>
        <taxon>Gammaproteobacteria</taxon>
        <taxon>Lysobacterales</taxon>
        <taxon>Rhodanobacteraceae</taxon>
        <taxon>Ahniella</taxon>
    </lineage>
</organism>
<keyword evidence="2" id="KW-1185">Reference proteome</keyword>
<reference evidence="1 2" key="1">
    <citation type="submission" date="2018-03" db="EMBL/GenBank/DDBJ databases">
        <title>Ahniella affigens gen. nov., sp. nov., a gammaproteobacterium isolated from sandy soil near a stream.</title>
        <authorList>
            <person name="Ko Y."/>
            <person name="Kim J.-H."/>
        </authorList>
    </citation>
    <scope>NUCLEOTIDE SEQUENCE [LARGE SCALE GENOMIC DNA]</scope>
    <source>
        <strain evidence="1 2">D13</strain>
    </source>
</reference>
<proteinExistence type="predicted"/>
<evidence type="ECO:0000313" key="2">
    <source>
        <dbReference type="Proteomes" id="UP000241074"/>
    </source>
</evidence>
<protein>
    <submittedName>
        <fullName evidence="1">Uncharacterized protein</fullName>
    </submittedName>
</protein>
<dbReference type="AlphaFoldDB" id="A0A2P1PQ26"/>
<gene>
    <name evidence="1" type="ORF">C7S18_06910</name>
</gene>
<name>A0A2P1PQ26_9GAMM</name>
<dbReference type="Pfam" id="PF05137">
    <property type="entry name" value="PilN"/>
    <property type="match status" value="1"/>
</dbReference>